<comment type="caution">
    <text evidence="1">The sequence shown here is derived from an EMBL/GenBank/DDBJ whole genome shotgun (WGS) entry which is preliminary data.</text>
</comment>
<evidence type="ECO:0000313" key="1">
    <source>
        <dbReference type="EMBL" id="MBB3158038.1"/>
    </source>
</evidence>
<gene>
    <name evidence="1" type="ORF">FHS07_001734</name>
</gene>
<organism evidence="1 2">
    <name type="scientific">Microbacterium proteolyticum</name>
    <dbReference type="NCBI Taxonomy" id="1572644"/>
    <lineage>
        <taxon>Bacteria</taxon>
        <taxon>Bacillati</taxon>
        <taxon>Actinomycetota</taxon>
        <taxon>Actinomycetes</taxon>
        <taxon>Micrococcales</taxon>
        <taxon>Microbacteriaceae</taxon>
        <taxon>Microbacterium</taxon>
    </lineage>
</organism>
<sequence>MVKENDHSLDAGRYIAHSTTNYWKPQLAAA</sequence>
<accession>A0A7W5CHY1</accession>
<protein>
    <submittedName>
        <fullName evidence="1">Uncharacterized protein</fullName>
    </submittedName>
</protein>
<reference evidence="1 2" key="1">
    <citation type="submission" date="2020-08" db="EMBL/GenBank/DDBJ databases">
        <title>Genomic Encyclopedia of Type Strains, Phase III (KMG-III): the genomes of soil and plant-associated and newly described type strains.</title>
        <authorList>
            <person name="Whitman W."/>
        </authorList>
    </citation>
    <scope>NUCLEOTIDE SEQUENCE [LARGE SCALE GENOMIC DNA]</scope>
    <source>
        <strain evidence="1 2">CECT 8356</strain>
    </source>
</reference>
<dbReference type="AlphaFoldDB" id="A0A7W5CHY1"/>
<evidence type="ECO:0000313" key="2">
    <source>
        <dbReference type="Proteomes" id="UP000543579"/>
    </source>
</evidence>
<dbReference type="EMBL" id="JACHXY010000002">
    <property type="protein sequence ID" value="MBB3158038.1"/>
    <property type="molecule type" value="Genomic_DNA"/>
</dbReference>
<name>A0A7W5CHY1_9MICO</name>
<dbReference type="Proteomes" id="UP000543579">
    <property type="component" value="Unassembled WGS sequence"/>
</dbReference>
<proteinExistence type="predicted"/>